<reference evidence="2" key="1">
    <citation type="submission" date="2022-11" db="EMBL/GenBank/DDBJ databases">
        <title>Methylomonas rapida sp. nov., Carotenoid-Producing Obligate Methanotrophs with High Growth Characteristics and Biotechnological Potential.</title>
        <authorList>
            <person name="Tikhonova E.N."/>
            <person name="Suleimanov R.Z."/>
            <person name="Miroshnikov K."/>
            <person name="Oshkin I.Y."/>
            <person name="Belova S.E."/>
            <person name="Danilova O.V."/>
            <person name="Ashikhmin A."/>
            <person name="Konopkin A."/>
            <person name="But S.Y."/>
            <person name="Khmelenina V.N."/>
            <person name="Kuznetsov N."/>
            <person name="Pimenov N.V."/>
            <person name="Dedysh S.N."/>
        </authorList>
    </citation>
    <scope>NUCLEOTIDE SEQUENCE</scope>
    <source>
        <strain evidence="2">MP1</strain>
    </source>
</reference>
<name>A0ABY7GKA9_9GAMM</name>
<accession>A0ABY7GKA9</accession>
<dbReference type="InterPro" id="IPR027417">
    <property type="entry name" value="P-loop_NTPase"/>
</dbReference>
<dbReference type="Gene3D" id="3.40.50.300">
    <property type="entry name" value="P-loop containing nucleotide triphosphate hydrolases"/>
    <property type="match status" value="1"/>
</dbReference>
<dbReference type="Proteomes" id="UP001162780">
    <property type="component" value="Chromosome"/>
</dbReference>
<proteinExistence type="predicted"/>
<gene>
    <name evidence="2" type="ORF">NM686_020620</name>
</gene>
<dbReference type="SUPFAM" id="SSF52540">
    <property type="entry name" value="P-loop containing nucleoside triphosphate hydrolases"/>
    <property type="match status" value="1"/>
</dbReference>
<organism evidence="2 3">
    <name type="scientific">Methylomonas rapida</name>
    <dbReference type="NCBI Taxonomy" id="2963939"/>
    <lineage>
        <taxon>Bacteria</taxon>
        <taxon>Pseudomonadati</taxon>
        <taxon>Pseudomonadota</taxon>
        <taxon>Gammaproteobacteria</taxon>
        <taxon>Methylococcales</taxon>
        <taxon>Methylococcaceae</taxon>
        <taxon>Methylomonas</taxon>
    </lineage>
</organism>
<sequence>MLPDVIDLSGPYPAQSEPPKPFPFTSAAELTAKPISIQWLLAGILERGSLNLLFGEPAAGKSLFALDWAFCLAHGIHWQGCPTEQTDVVVIAGEGFAGMARRLMALESKYGRPSPDRLFVSERPADLIDENNAQWVADSITALCPNPGLIIIDTLHRNMTGDENSSSDIGQFVANIDNHLKPLGAAVLIVHHSGHGTSQRSRGSSSIRAAMDGEFSATKDGLNVVLSCTKAKDFEAFKPQQFSLMSIDLPWLDDDGEPLRSVYLQHAGNAKSTTNKRKLSARDEAILTALSEAIDKHGVEPSAEIREKFAGFDKWSSAKVVHVDHWRDRSYKVIVTDKDTVDSKRMAFKRARDKLFNHGATAEYDGYAWRIYE</sequence>
<protein>
    <submittedName>
        <fullName evidence="2">AAA family ATPase</fullName>
    </submittedName>
</protein>
<feature type="region of interest" description="Disordered" evidence="1">
    <location>
        <begin position="1"/>
        <end position="20"/>
    </location>
</feature>
<dbReference type="Pfam" id="PF13481">
    <property type="entry name" value="AAA_25"/>
    <property type="match status" value="1"/>
</dbReference>
<evidence type="ECO:0000313" key="2">
    <source>
        <dbReference type="EMBL" id="WAR44713.1"/>
    </source>
</evidence>
<evidence type="ECO:0000256" key="1">
    <source>
        <dbReference type="SAM" id="MobiDB-lite"/>
    </source>
</evidence>
<keyword evidence="3" id="KW-1185">Reference proteome</keyword>
<dbReference type="RefSeq" id="WP_255189686.1">
    <property type="nucleotide sequence ID" value="NZ_CP113517.1"/>
</dbReference>
<evidence type="ECO:0000313" key="3">
    <source>
        <dbReference type="Proteomes" id="UP001162780"/>
    </source>
</evidence>
<dbReference type="EMBL" id="CP113517">
    <property type="protein sequence ID" value="WAR44713.1"/>
    <property type="molecule type" value="Genomic_DNA"/>
</dbReference>